<accession>A0A2P4QEC0</accession>
<organism evidence="1 2">
    <name type="scientific">Rhizophagus irregularis (strain DAOM 181602 / DAOM 197198 / MUCL 43194)</name>
    <name type="common">Arbuscular mycorrhizal fungus</name>
    <name type="synonym">Glomus intraradices</name>
    <dbReference type="NCBI Taxonomy" id="747089"/>
    <lineage>
        <taxon>Eukaryota</taxon>
        <taxon>Fungi</taxon>
        <taxon>Fungi incertae sedis</taxon>
        <taxon>Mucoromycota</taxon>
        <taxon>Glomeromycotina</taxon>
        <taxon>Glomeromycetes</taxon>
        <taxon>Glomerales</taxon>
        <taxon>Glomeraceae</taxon>
        <taxon>Rhizophagus</taxon>
    </lineage>
</organism>
<dbReference type="EMBL" id="AUPC02000055">
    <property type="protein sequence ID" value="POG75978.1"/>
    <property type="molecule type" value="Genomic_DNA"/>
</dbReference>
<dbReference type="AlphaFoldDB" id="A0A2P4QEC0"/>
<keyword evidence="2" id="KW-1185">Reference proteome</keyword>
<name>A0A2P4QEC0_RHIID</name>
<dbReference type="Proteomes" id="UP000018888">
    <property type="component" value="Unassembled WGS sequence"/>
</dbReference>
<reference evidence="1 2" key="1">
    <citation type="journal article" date="2013" name="Proc. Natl. Acad. Sci. U.S.A.">
        <title>Genome of an arbuscular mycorrhizal fungus provides insight into the oldest plant symbiosis.</title>
        <authorList>
            <person name="Tisserant E."/>
            <person name="Malbreil M."/>
            <person name="Kuo A."/>
            <person name="Kohler A."/>
            <person name="Symeonidi A."/>
            <person name="Balestrini R."/>
            <person name="Charron P."/>
            <person name="Duensing N."/>
            <person name="Frei Dit Frey N."/>
            <person name="Gianinazzi-Pearson V."/>
            <person name="Gilbert L.B."/>
            <person name="Handa Y."/>
            <person name="Herr J.R."/>
            <person name="Hijri M."/>
            <person name="Koul R."/>
            <person name="Kawaguchi M."/>
            <person name="Krajinski F."/>
            <person name="Lammers P.J."/>
            <person name="Masclaux F.G."/>
            <person name="Murat C."/>
            <person name="Morin E."/>
            <person name="Ndikumana S."/>
            <person name="Pagni M."/>
            <person name="Petitpierre D."/>
            <person name="Requena N."/>
            <person name="Rosikiewicz P."/>
            <person name="Riley R."/>
            <person name="Saito K."/>
            <person name="San Clemente H."/>
            <person name="Shapiro H."/>
            <person name="van Tuinen D."/>
            <person name="Becard G."/>
            <person name="Bonfante P."/>
            <person name="Paszkowski U."/>
            <person name="Shachar-Hill Y.Y."/>
            <person name="Tuskan G.A."/>
            <person name="Young P.W."/>
            <person name="Sanders I.R."/>
            <person name="Henrissat B."/>
            <person name="Rensing S.A."/>
            <person name="Grigoriev I.V."/>
            <person name="Corradi N."/>
            <person name="Roux C."/>
            <person name="Martin F."/>
        </authorList>
    </citation>
    <scope>NUCLEOTIDE SEQUENCE [LARGE SCALE GENOMIC DNA]</scope>
    <source>
        <strain evidence="1 2">DAOM 197198</strain>
    </source>
</reference>
<protein>
    <submittedName>
        <fullName evidence="1">Uncharacterized protein</fullName>
    </submittedName>
</protein>
<proteinExistence type="predicted"/>
<sequence length="237" mass="26326">MSENTRSNDIASTADTSPNVDESLKQLWMIKINNFCTIGNNNSQTADTANSGSIIGESNCHKTLPIANESAELNALSSVANETVLEKISVEVLSTKASARSSTLKLAEKVPSAEVFVVIEIQTSKIKMPKDVDKSDHDDKTIIKEKLNSAQMFLFKKEKKLYDIMLTLNNKHLIISEPSKTSVIFNALAELSMAEKLQLSTRSPLWTELINGKNRNLAKRLEIKNIEIYKNESDILL</sequence>
<reference evidence="1 2" key="2">
    <citation type="journal article" date="2018" name="New Phytol.">
        <title>High intraspecific genome diversity in the model arbuscular mycorrhizal symbiont Rhizophagus irregularis.</title>
        <authorList>
            <person name="Chen E.C.H."/>
            <person name="Morin E."/>
            <person name="Beaudet D."/>
            <person name="Noel J."/>
            <person name="Yildirir G."/>
            <person name="Ndikumana S."/>
            <person name="Charron P."/>
            <person name="St-Onge C."/>
            <person name="Giorgi J."/>
            <person name="Kruger M."/>
            <person name="Marton T."/>
            <person name="Ropars J."/>
            <person name="Grigoriev I.V."/>
            <person name="Hainaut M."/>
            <person name="Henrissat B."/>
            <person name="Roux C."/>
            <person name="Martin F."/>
            <person name="Corradi N."/>
        </authorList>
    </citation>
    <scope>NUCLEOTIDE SEQUENCE [LARGE SCALE GENOMIC DNA]</scope>
    <source>
        <strain evidence="1 2">DAOM 197198</strain>
    </source>
</reference>
<dbReference type="VEuPathDB" id="FungiDB:RhiirFUN_007317"/>
<gene>
    <name evidence="1" type="ORF">GLOIN_2v1769593</name>
</gene>
<comment type="caution">
    <text evidence="1">The sequence shown here is derived from an EMBL/GenBank/DDBJ whole genome shotgun (WGS) entry which is preliminary data.</text>
</comment>
<evidence type="ECO:0000313" key="2">
    <source>
        <dbReference type="Proteomes" id="UP000018888"/>
    </source>
</evidence>
<evidence type="ECO:0000313" key="1">
    <source>
        <dbReference type="EMBL" id="POG75978.1"/>
    </source>
</evidence>